<gene>
    <name evidence="5" type="ORF">J0A68_00615</name>
</gene>
<dbReference type="SUPFAM" id="SSF51215">
    <property type="entry name" value="Regulatory protein AraC"/>
    <property type="match status" value="1"/>
</dbReference>
<comment type="caution">
    <text evidence="5">The sequence shown here is derived from an EMBL/GenBank/DDBJ whole genome shotgun (WGS) entry which is preliminary data.</text>
</comment>
<feature type="domain" description="HTH araC/xylS-type" evidence="4">
    <location>
        <begin position="192"/>
        <end position="290"/>
    </location>
</feature>
<keyword evidence="2" id="KW-0238">DNA-binding</keyword>
<evidence type="ECO:0000256" key="3">
    <source>
        <dbReference type="ARBA" id="ARBA00023163"/>
    </source>
</evidence>
<dbReference type="Proteomes" id="UP000664317">
    <property type="component" value="Unassembled WGS sequence"/>
</dbReference>
<evidence type="ECO:0000313" key="6">
    <source>
        <dbReference type="Proteomes" id="UP000664317"/>
    </source>
</evidence>
<dbReference type="EMBL" id="JAFKCT010000001">
    <property type="protein sequence ID" value="MBN7809434.1"/>
    <property type="molecule type" value="Genomic_DNA"/>
</dbReference>
<organism evidence="5 6">
    <name type="scientific">Algoriphagus oliviformis</name>
    <dbReference type="NCBI Taxonomy" id="2811231"/>
    <lineage>
        <taxon>Bacteria</taxon>
        <taxon>Pseudomonadati</taxon>
        <taxon>Bacteroidota</taxon>
        <taxon>Cytophagia</taxon>
        <taxon>Cytophagales</taxon>
        <taxon>Cyclobacteriaceae</taxon>
        <taxon>Algoriphagus</taxon>
    </lineage>
</organism>
<accession>A0ABS3BX46</accession>
<dbReference type="InterPro" id="IPR009057">
    <property type="entry name" value="Homeodomain-like_sf"/>
</dbReference>
<keyword evidence="1" id="KW-0805">Transcription regulation</keyword>
<protein>
    <submittedName>
        <fullName evidence="5">Helix-turn-helix domain-containing protein</fullName>
    </submittedName>
</protein>
<dbReference type="InterPro" id="IPR037923">
    <property type="entry name" value="HTH-like"/>
</dbReference>
<evidence type="ECO:0000313" key="5">
    <source>
        <dbReference type="EMBL" id="MBN7809434.1"/>
    </source>
</evidence>
<reference evidence="5 6" key="1">
    <citation type="submission" date="2021-03" db="EMBL/GenBank/DDBJ databases">
        <title>novel species isolated from a fishpond in China.</title>
        <authorList>
            <person name="Lu H."/>
            <person name="Cai Z."/>
        </authorList>
    </citation>
    <scope>NUCLEOTIDE SEQUENCE [LARGE SCALE GENOMIC DNA]</scope>
    <source>
        <strain evidence="5 6">H41</strain>
    </source>
</reference>
<dbReference type="SMART" id="SM00342">
    <property type="entry name" value="HTH_ARAC"/>
    <property type="match status" value="1"/>
</dbReference>
<dbReference type="Pfam" id="PF12833">
    <property type="entry name" value="HTH_18"/>
    <property type="match status" value="1"/>
</dbReference>
<keyword evidence="6" id="KW-1185">Reference proteome</keyword>
<dbReference type="InterPro" id="IPR003313">
    <property type="entry name" value="AraC-bd"/>
</dbReference>
<dbReference type="InterPro" id="IPR020449">
    <property type="entry name" value="Tscrpt_reg_AraC-type_HTH"/>
</dbReference>
<evidence type="ECO:0000259" key="4">
    <source>
        <dbReference type="PROSITE" id="PS01124"/>
    </source>
</evidence>
<name>A0ABS3BX46_9BACT</name>
<dbReference type="PROSITE" id="PS01124">
    <property type="entry name" value="HTH_ARAC_FAMILY_2"/>
    <property type="match status" value="1"/>
</dbReference>
<dbReference type="PRINTS" id="PR00032">
    <property type="entry name" value="HTHARAC"/>
</dbReference>
<dbReference type="RefSeq" id="WP_206576240.1">
    <property type="nucleotide sequence ID" value="NZ_JAFKCT010000001.1"/>
</dbReference>
<dbReference type="Pfam" id="PF02311">
    <property type="entry name" value="AraC_binding"/>
    <property type="match status" value="1"/>
</dbReference>
<dbReference type="Gene3D" id="1.10.10.60">
    <property type="entry name" value="Homeodomain-like"/>
    <property type="match status" value="1"/>
</dbReference>
<dbReference type="InterPro" id="IPR018060">
    <property type="entry name" value="HTH_AraC"/>
</dbReference>
<evidence type="ECO:0000256" key="2">
    <source>
        <dbReference type="ARBA" id="ARBA00023125"/>
    </source>
</evidence>
<keyword evidence="3" id="KW-0804">Transcription</keyword>
<dbReference type="Gene3D" id="2.60.120.280">
    <property type="entry name" value="Regulatory protein AraC"/>
    <property type="match status" value="1"/>
</dbReference>
<dbReference type="SUPFAM" id="SSF46689">
    <property type="entry name" value="Homeodomain-like"/>
    <property type="match status" value="1"/>
</dbReference>
<proteinExistence type="predicted"/>
<evidence type="ECO:0000256" key="1">
    <source>
        <dbReference type="ARBA" id="ARBA00023015"/>
    </source>
</evidence>
<dbReference type="PANTHER" id="PTHR43280:SF32">
    <property type="entry name" value="TRANSCRIPTIONAL REGULATORY PROTEIN"/>
    <property type="match status" value="1"/>
</dbReference>
<sequence length="292" mass="33344">MPKEPLPIYQIPDFETKRLDASTFYYSRLGRHLHTHRFIQRPHKHDFYILLLFTAGSGTHSIDVHSYPVEAGATFFLAPGEVHSWQLSEDSEGHILFFSSAFYSFGFPSKKLLQFPFFSSSERSHLLVLDPEDQAKIERLFEALELESESTSWAKKEMIRSQLEVLLIALGRAYQAIHGLGMDSHPVQDRSKLLEAAIESHFRSKHQPSFYADLLSLSLKQLNRLSKASSGKTLSQLILDRVILEAQRLLSYSDGTVAEIAGQLGFDDPSYFSRFFRKKTGNTPEQFRKAAR</sequence>
<dbReference type="PANTHER" id="PTHR43280">
    <property type="entry name" value="ARAC-FAMILY TRANSCRIPTIONAL REGULATOR"/>
    <property type="match status" value="1"/>
</dbReference>